<reference evidence="4" key="2">
    <citation type="submission" date="2012-01" db="EMBL/GenBank/DDBJ databases">
        <title>Noncontiguous Finished sequence of chromosome of Saccharomonospora glauca K62.</title>
        <authorList>
            <consortium name="US DOE Joint Genome Institute"/>
            <person name="Lucas S."/>
            <person name="Han J."/>
            <person name="Lapidus A."/>
            <person name="Cheng J.-F."/>
            <person name="Goodwin L."/>
            <person name="Pitluck S."/>
            <person name="Peters L."/>
            <person name="Mikhailova N."/>
            <person name="Held B."/>
            <person name="Detter J.C."/>
            <person name="Han C."/>
            <person name="Tapia R."/>
            <person name="Land M."/>
            <person name="Hauser L."/>
            <person name="Kyrpides N."/>
            <person name="Ivanova N."/>
            <person name="Pagani I."/>
            <person name="Brambilla E.-M."/>
            <person name="Klenk H.-P."/>
            <person name="Woyke T."/>
        </authorList>
    </citation>
    <scope>NUCLEOTIDE SEQUENCE [LARGE SCALE GENOMIC DNA]</scope>
    <source>
        <strain evidence="4">K62</strain>
    </source>
</reference>
<dbReference type="RefSeq" id="WP_005462502.1">
    <property type="nucleotide sequence ID" value="NZ_CM001484.1"/>
</dbReference>
<accession>I1CZG4</accession>
<evidence type="ECO:0000313" key="3">
    <source>
        <dbReference type="EMBL" id="EIE98088.1"/>
    </source>
</evidence>
<evidence type="ECO:0000256" key="1">
    <source>
        <dbReference type="SAM" id="Coils"/>
    </source>
</evidence>
<protein>
    <submittedName>
        <fullName evidence="3">Uncharacterized protein</fullName>
    </submittedName>
</protein>
<dbReference type="AlphaFoldDB" id="I1CZG4"/>
<evidence type="ECO:0000313" key="4">
    <source>
        <dbReference type="Proteomes" id="UP000005087"/>
    </source>
</evidence>
<sequence length="235" mass="26305">MYENHELNPSFTGYQEWTRADLMKEIRRQWVEDNGLKPKEADEAFMKAESFYLSANPTLDEVAEKPGDLGVIAMAILAQTNETMKLENRIRGHLRKRAEDLVLAAYDKKKHQEQLKKTLAKSLSNLEKAAETLDERLVWNPPTTPEDMRKVADAEEAAQAIKNLLDPLEAAGLRLHMPRIPRKGQVGIVGGEVTLPVVSEILAIAAAGTKPGEREPGRPNPPLVRVKATEWELRG</sequence>
<keyword evidence="1" id="KW-0175">Coiled coil</keyword>
<dbReference type="EMBL" id="CM001484">
    <property type="protein sequence ID" value="EIE98088.1"/>
    <property type="molecule type" value="Genomic_DNA"/>
</dbReference>
<keyword evidence="4" id="KW-1185">Reference proteome</keyword>
<proteinExistence type="predicted"/>
<name>I1CZG4_9PSEU</name>
<organism evidence="3 4">
    <name type="scientific">Saccharomonospora glauca K62</name>
    <dbReference type="NCBI Taxonomy" id="928724"/>
    <lineage>
        <taxon>Bacteria</taxon>
        <taxon>Bacillati</taxon>
        <taxon>Actinomycetota</taxon>
        <taxon>Actinomycetes</taxon>
        <taxon>Pseudonocardiales</taxon>
        <taxon>Pseudonocardiaceae</taxon>
        <taxon>Saccharomonospora</taxon>
    </lineage>
</organism>
<dbReference type="HOGENOM" id="CLU_1179530_0_0_11"/>
<evidence type="ECO:0000256" key="2">
    <source>
        <dbReference type="SAM" id="MobiDB-lite"/>
    </source>
</evidence>
<gene>
    <name evidence="3" type="ORF">SacglDRAFT_01156</name>
</gene>
<dbReference type="Proteomes" id="UP000005087">
    <property type="component" value="Chromosome"/>
</dbReference>
<feature type="coiled-coil region" evidence="1">
    <location>
        <begin position="109"/>
        <end position="136"/>
    </location>
</feature>
<reference evidence="3 4" key="1">
    <citation type="submission" date="2011-09" db="EMBL/GenBank/DDBJ databases">
        <authorList>
            <consortium name="US DOE Joint Genome Institute (JGI-PGF)"/>
            <person name="Lucas S."/>
            <person name="Han J."/>
            <person name="Lapidus A."/>
            <person name="Cheng J.-F."/>
            <person name="Goodwin L."/>
            <person name="Pitluck S."/>
            <person name="Peters L."/>
            <person name="Land M.L."/>
            <person name="Hauser L."/>
            <person name="Brambilla E."/>
            <person name="Klenk H.-P."/>
            <person name="Woyke T.J."/>
        </authorList>
    </citation>
    <scope>NUCLEOTIDE SEQUENCE [LARGE SCALE GENOMIC DNA]</scope>
    <source>
        <strain evidence="3 4">K62</strain>
    </source>
</reference>
<feature type="region of interest" description="Disordered" evidence="2">
    <location>
        <begin position="208"/>
        <end position="235"/>
    </location>
</feature>
<dbReference type="OrthoDB" id="186585at2"/>